<dbReference type="Proteomes" id="UP000441354">
    <property type="component" value="Unassembled WGS sequence"/>
</dbReference>
<evidence type="ECO:0000259" key="13">
    <source>
        <dbReference type="PROSITE" id="PS51846"/>
    </source>
</evidence>
<comment type="similarity">
    <text evidence="2">Belongs to the UPF0053 family.</text>
</comment>
<feature type="domain" description="CNNM transmembrane" evidence="13">
    <location>
        <begin position="1"/>
        <end position="201"/>
    </location>
</feature>
<evidence type="ECO:0000256" key="1">
    <source>
        <dbReference type="ARBA" id="ARBA00004651"/>
    </source>
</evidence>
<evidence type="ECO:0000256" key="4">
    <source>
        <dbReference type="ARBA" id="ARBA00022692"/>
    </source>
</evidence>
<dbReference type="SMART" id="SM01091">
    <property type="entry name" value="CorC_HlyC"/>
    <property type="match status" value="1"/>
</dbReference>
<evidence type="ECO:0000256" key="6">
    <source>
        <dbReference type="ARBA" id="ARBA00022989"/>
    </source>
</evidence>
<keyword evidence="3" id="KW-1003">Cell membrane</keyword>
<evidence type="ECO:0000313" key="15">
    <source>
        <dbReference type="Proteomes" id="UP000441354"/>
    </source>
</evidence>
<dbReference type="CDD" id="cd04590">
    <property type="entry name" value="CBS_pair_CorC_HlyC_assoc"/>
    <property type="match status" value="1"/>
</dbReference>
<protein>
    <submittedName>
        <fullName evidence="14">HlyC/CorC family transporter</fullName>
    </submittedName>
</protein>
<dbReference type="GO" id="GO:0050660">
    <property type="term" value="F:flavin adenine dinucleotide binding"/>
    <property type="evidence" value="ECO:0007669"/>
    <property type="project" value="InterPro"/>
</dbReference>
<dbReference type="Gene3D" id="3.30.465.10">
    <property type="match status" value="1"/>
</dbReference>
<feature type="transmembrane region" description="Helical" evidence="11">
    <location>
        <begin position="58"/>
        <end position="77"/>
    </location>
</feature>
<dbReference type="InterPro" id="IPR002550">
    <property type="entry name" value="CNNM"/>
</dbReference>
<keyword evidence="4 10" id="KW-0812">Transmembrane</keyword>
<dbReference type="SUPFAM" id="SSF56176">
    <property type="entry name" value="FAD-binding/transporter-associated domain-like"/>
    <property type="match status" value="1"/>
</dbReference>
<feature type="domain" description="CBS" evidence="12">
    <location>
        <begin position="287"/>
        <end position="344"/>
    </location>
</feature>
<name>A0A7V7RKH5_9BACI</name>
<keyword evidence="7 9" id="KW-0129">CBS domain</keyword>
<dbReference type="InterPro" id="IPR000644">
    <property type="entry name" value="CBS_dom"/>
</dbReference>
<dbReference type="OrthoDB" id="9798188at2"/>
<feature type="transmembrane region" description="Helical" evidence="11">
    <location>
        <begin position="6"/>
        <end position="27"/>
    </location>
</feature>
<accession>A0A7V7RKH5</accession>
<keyword evidence="15" id="KW-1185">Reference proteome</keyword>
<dbReference type="Pfam" id="PF01595">
    <property type="entry name" value="CNNM"/>
    <property type="match status" value="1"/>
</dbReference>
<keyword evidence="8 10" id="KW-0472">Membrane</keyword>
<dbReference type="PANTHER" id="PTHR43099">
    <property type="entry name" value="UPF0053 PROTEIN YRKA"/>
    <property type="match status" value="1"/>
</dbReference>
<evidence type="ECO:0000256" key="7">
    <source>
        <dbReference type="ARBA" id="ARBA00023122"/>
    </source>
</evidence>
<dbReference type="InterPro" id="IPR044751">
    <property type="entry name" value="Ion_transp-like_CBS"/>
</dbReference>
<dbReference type="GO" id="GO:0005886">
    <property type="term" value="C:plasma membrane"/>
    <property type="evidence" value="ECO:0007669"/>
    <property type="project" value="UniProtKB-SubCell"/>
</dbReference>
<dbReference type="Gene3D" id="3.10.580.10">
    <property type="entry name" value="CBS-domain"/>
    <property type="match status" value="1"/>
</dbReference>
<dbReference type="FunFam" id="3.10.580.10:FF:000002">
    <property type="entry name" value="Magnesium/cobalt efflux protein CorC"/>
    <property type="match status" value="1"/>
</dbReference>
<dbReference type="PROSITE" id="PS51371">
    <property type="entry name" value="CBS"/>
    <property type="match status" value="2"/>
</dbReference>
<feature type="transmembrane region" description="Helical" evidence="11">
    <location>
        <begin position="134"/>
        <end position="156"/>
    </location>
</feature>
<keyword evidence="5" id="KW-0677">Repeat</keyword>
<dbReference type="InterPro" id="IPR016169">
    <property type="entry name" value="FAD-bd_PCMH_sub2"/>
</dbReference>
<evidence type="ECO:0000256" key="11">
    <source>
        <dbReference type="SAM" id="Phobius"/>
    </source>
</evidence>
<keyword evidence="6 10" id="KW-1133">Transmembrane helix</keyword>
<evidence type="ECO:0000256" key="5">
    <source>
        <dbReference type="ARBA" id="ARBA00022737"/>
    </source>
</evidence>
<dbReference type="SUPFAM" id="SSF54631">
    <property type="entry name" value="CBS-domain pair"/>
    <property type="match status" value="1"/>
</dbReference>
<evidence type="ECO:0000259" key="12">
    <source>
        <dbReference type="PROSITE" id="PS51371"/>
    </source>
</evidence>
<reference evidence="14 15" key="1">
    <citation type="journal article" date="2014" name="Arch. Microbiol.">
        <title>Bacillus mesophilum sp. nov., strain IITR-54T, a novel 4-chlorobiphenyl dechlorinating bacterium.</title>
        <authorList>
            <person name="Manickam N."/>
            <person name="Singh N.K."/>
            <person name="Bajaj A."/>
            <person name="Kumar R.M."/>
            <person name="Kaur G."/>
            <person name="Kaur N."/>
            <person name="Bala M."/>
            <person name="Kumar A."/>
            <person name="Mayilraj S."/>
        </authorList>
    </citation>
    <scope>NUCLEOTIDE SEQUENCE [LARGE SCALE GENOMIC DNA]</scope>
    <source>
        <strain evidence="14 15">IITR-54</strain>
    </source>
</reference>
<feature type="transmembrane region" description="Helical" evidence="11">
    <location>
        <begin position="97"/>
        <end position="122"/>
    </location>
</feature>
<sequence>MTTLNLTLFAILIALTAFFVATEFAIVKIRSSKVDQLIAEGRAGSLAAKKVITHLDEYLSACQLGITVTALGIGFVGESTFEVLLHPLFEYFQVNDSMSHILTIGIAFAIATFLHVVVGELAPKTIAIQKAEAVTLAFARPIIWFYRILFPFIWFLNGSARLLVGLFGLKPASEHELAHSEEELRILLSESYKSGEINKNELKYMNNIFEFDERIAKEIMVPRTEMVAFSADDSFTDVMNTIKTERYTRYPVVDGDKDNILGFINVKEFLTANLQREDANDLTLERFINPVIRVIETVPINDLLIKMQKERTHIAILMDEYGGTSGLVTVEDIIEEIVGEIRDEFDEDELPEIRKIKENHYILDAKLLIDDVNNLLEIELDDEDVDTLGGWFLTQNFDAEVGSKVEYEGFVFTVTEIEGHQIRYIEVTINKEITS</sequence>
<dbReference type="EMBL" id="WBOT01000004">
    <property type="protein sequence ID" value="KAB2331797.1"/>
    <property type="molecule type" value="Genomic_DNA"/>
</dbReference>
<evidence type="ECO:0000256" key="9">
    <source>
        <dbReference type="PROSITE-ProRule" id="PRU00703"/>
    </source>
</evidence>
<evidence type="ECO:0000256" key="10">
    <source>
        <dbReference type="PROSITE-ProRule" id="PRU01193"/>
    </source>
</evidence>
<dbReference type="PROSITE" id="PS51846">
    <property type="entry name" value="CNNM"/>
    <property type="match status" value="1"/>
</dbReference>
<organism evidence="14 15">
    <name type="scientific">Bacillus mesophilum</name>
    <dbReference type="NCBI Taxonomy" id="1071718"/>
    <lineage>
        <taxon>Bacteria</taxon>
        <taxon>Bacillati</taxon>
        <taxon>Bacillota</taxon>
        <taxon>Bacilli</taxon>
        <taxon>Bacillales</taxon>
        <taxon>Bacillaceae</taxon>
        <taxon>Bacillus</taxon>
    </lineage>
</organism>
<evidence type="ECO:0000256" key="2">
    <source>
        <dbReference type="ARBA" id="ARBA00006337"/>
    </source>
</evidence>
<gene>
    <name evidence="14" type="ORF">F7732_14080</name>
</gene>
<comment type="subcellular location">
    <subcellularLocation>
        <location evidence="1">Cell membrane</location>
        <topology evidence="1">Multi-pass membrane protein</topology>
    </subcellularLocation>
</comment>
<dbReference type="InterPro" id="IPR036318">
    <property type="entry name" value="FAD-bd_PCMH-like_sf"/>
</dbReference>
<dbReference type="PANTHER" id="PTHR43099:SF2">
    <property type="entry name" value="UPF0053 PROTEIN YRKA"/>
    <property type="match status" value="1"/>
</dbReference>
<comment type="caution">
    <text evidence="14">The sequence shown here is derived from an EMBL/GenBank/DDBJ whole genome shotgun (WGS) entry which is preliminary data.</text>
</comment>
<dbReference type="AlphaFoldDB" id="A0A7V7RKH5"/>
<dbReference type="InterPro" id="IPR005170">
    <property type="entry name" value="Transptr-assoc_dom"/>
</dbReference>
<dbReference type="InterPro" id="IPR051676">
    <property type="entry name" value="UPF0053_domain"/>
</dbReference>
<dbReference type="Pfam" id="PF00571">
    <property type="entry name" value="CBS"/>
    <property type="match status" value="2"/>
</dbReference>
<evidence type="ECO:0000313" key="14">
    <source>
        <dbReference type="EMBL" id="KAB2331797.1"/>
    </source>
</evidence>
<proteinExistence type="inferred from homology"/>
<dbReference type="InterPro" id="IPR046342">
    <property type="entry name" value="CBS_dom_sf"/>
</dbReference>
<evidence type="ECO:0000256" key="8">
    <source>
        <dbReference type="ARBA" id="ARBA00023136"/>
    </source>
</evidence>
<evidence type="ECO:0000256" key="3">
    <source>
        <dbReference type="ARBA" id="ARBA00022475"/>
    </source>
</evidence>
<dbReference type="Pfam" id="PF03471">
    <property type="entry name" value="CorC_HlyC"/>
    <property type="match status" value="1"/>
</dbReference>
<dbReference type="RefSeq" id="WP_151574674.1">
    <property type="nucleotide sequence ID" value="NZ_WBOT01000004.1"/>
</dbReference>
<feature type="domain" description="CBS" evidence="12">
    <location>
        <begin position="220"/>
        <end position="282"/>
    </location>
</feature>